<dbReference type="PROSITE" id="PS50928">
    <property type="entry name" value="ABC_TM1"/>
    <property type="match status" value="1"/>
</dbReference>
<dbReference type="Pfam" id="PF00528">
    <property type="entry name" value="BPD_transp_1"/>
    <property type="match status" value="1"/>
</dbReference>
<dbReference type="InterPro" id="IPR000515">
    <property type="entry name" value="MetI-like"/>
</dbReference>
<keyword evidence="4 8" id="KW-0812">Transmembrane</keyword>
<keyword evidence="2 8" id="KW-0813">Transport</keyword>
<evidence type="ECO:0000256" key="6">
    <source>
        <dbReference type="ARBA" id="ARBA00022989"/>
    </source>
</evidence>
<comment type="subcellular location">
    <subcellularLocation>
        <location evidence="1 8">Cell membrane</location>
        <topology evidence="1 8">Multi-pass membrane protein</topology>
    </subcellularLocation>
</comment>
<organism evidence="10 11">
    <name type="scientific">Microtetraspora fusca</name>
    <dbReference type="NCBI Taxonomy" id="1997"/>
    <lineage>
        <taxon>Bacteria</taxon>
        <taxon>Bacillati</taxon>
        <taxon>Actinomycetota</taxon>
        <taxon>Actinomycetes</taxon>
        <taxon>Streptosporangiales</taxon>
        <taxon>Streptosporangiaceae</taxon>
        <taxon>Microtetraspora</taxon>
    </lineage>
</organism>
<sequence length="263" mass="29097">MTFDWHFFFTHLFNLSPGYLGAMQRTILLAVIAQTLGIVLGLFLGIARLSKFRPIRYAAAVYVWMLRAVPELVILMLLFTGLAAAEIYRFEDAYLFGQIKVSAGFQAACVGLAIREAGYMGEIFRNGIQSVDRRQVEAAKALGMRRSTMLRRVIIPQAMRVIIPPMGNQFNVMLKVTSLAAVIGVPELFQTTGTYAAQTFRVFELFVGLAVNYALMTSVWSVVQSVIEARLSRHEATAGSRTLLGRIREHLIGTGGREAGQTA</sequence>
<evidence type="ECO:0000259" key="9">
    <source>
        <dbReference type="PROSITE" id="PS50928"/>
    </source>
</evidence>
<dbReference type="InterPro" id="IPR010065">
    <property type="entry name" value="AA_ABC_transptr_permease_3TM"/>
</dbReference>
<keyword evidence="11" id="KW-1185">Reference proteome</keyword>
<evidence type="ECO:0000256" key="7">
    <source>
        <dbReference type="ARBA" id="ARBA00023136"/>
    </source>
</evidence>
<reference evidence="10 11" key="1">
    <citation type="submission" date="2024-10" db="EMBL/GenBank/DDBJ databases">
        <title>The Natural Products Discovery Center: Release of the First 8490 Sequenced Strains for Exploring Actinobacteria Biosynthetic Diversity.</title>
        <authorList>
            <person name="Kalkreuter E."/>
            <person name="Kautsar S.A."/>
            <person name="Yang D."/>
            <person name="Bader C.D."/>
            <person name="Teijaro C.N."/>
            <person name="Fluegel L."/>
            <person name="Davis C.M."/>
            <person name="Simpson J.R."/>
            <person name="Lauterbach L."/>
            <person name="Steele A.D."/>
            <person name="Gui C."/>
            <person name="Meng S."/>
            <person name="Li G."/>
            <person name="Viehrig K."/>
            <person name="Ye F."/>
            <person name="Su P."/>
            <person name="Kiefer A.F."/>
            <person name="Nichols A."/>
            <person name="Cepeda A.J."/>
            <person name="Yan W."/>
            <person name="Fan B."/>
            <person name="Jiang Y."/>
            <person name="Adhikari A."/>
            <person name="Zheng C.-J."/>
            <person name="Schuster L."/>
            <person name="Cowan T.M."/>
            <person name="Smanski M.J."/>
            <person name="Chevrette M.G."/>
            <person name="De Carvalho L.P.S."/>
            <person name="Shen B."/>
        </authorList>
    </citation>
    <scope>NUCLEOTIDE SEQUENCE [LARGE SCALE GENOMIC DNA]</scope>
    <source>
        <strain evidence="10 11">NPDC001281</strain>
    </source>
</reference>
<evidence type="ECO:0000313" key="11">
    <source>
        <dbReference type="Proteomes" id="UP001602119"/>
    </source>
</evidence>
<feature type="transmembrane region" description="Helical" evidence="8">
    <location>
        <begin position="59"/>
        <end position="85"/>
    </location>
</feature>
<comment type="similarity">
    <text evidence="8">Belongs to the binding-protein-dependent transport system permease family.</text>
</comment>
<name>A0ABW6VBV1_MICFU</name>
<dbReference type="NCBIfam" id="TIGR01726">
    <property type="entry name" value="HEQRo_perm_3TM"/>
    <property type="match status" value="1"/>
</dbReference>
<keyword evidence="5" id="KW-0029">Amino-acid transport</keyword>
<dbReference type="Gene3D" id="1.10.3720.10">
    <property type="entry name" value="MetI-like"/>
    <property type="match status" value="1"/>
</dbReference>
<keyword evidence="3" id="KW-1003">Cell membrane</keyword>
<evidence type="ECO:0000256" key="8">
    <source>
        <dbReference type="RuleBase" id="RU363032"/>
    </source>
</evidence>
<dbReference type="PANTHER" id="PTHR30614:SF0">
    <property type="entry name" value="L-CYSTINE TRANSPORT SYSTEM PERMEASE PROTEIN TCYL"/>
    <property type="match status" value="1"/>
</dbReference>
<accession>A0ABW6VBV1</accession>
<keyword evidence="6 8" id="KW-1133">Transmembrane helix</keyword>
<dbReference type="PANTHER" id="PTHR30614">
    <property type="entry name" value="MEMBRANE COMPONENT OF AMINO ACID ABC TRANSPORTER"/>
    <property type="match status" value="1"/>
</dbReference>
<dbReference type="InterPro" id="IPR043429">
    <property type="entry name" value="ArtM/GltK/GlnP/TcyL/YhdX-like"/>
</dbReference>
<evidence type="ECO:0000256" key="4">
    <source>
        <dbReference type="ARBA" id="ARBA00022692"/>
    </source>
</evidence>
<evidence type="ECO:0000313" key="10">
    <source>
        <dbReference type="EMBL" id="MFF4776787.1"/>
    </source>
</evidence>
<evidence type="ECO:0000256" key="2">
    <source>
        <dbReference type="ARBA" id="ARBA00022448"/>
    </source>
</evidence>
<proteinExistence type="inferred from homology"/>
<feature type="transmembrane region" description="Helical" evidence="8">
    <location>
        <begin position="27"/>
        <end position="47"/>
    </location>
</feature>
<evidence type="ECO:0000256" key="3">
    <source>
        <dbReference type="ARBA" id="ARBA00022475"/>
    </source>
</evidence>
<dbReference type="SUPFAM" id="SSF161098">
    <property type="entry name" value="MetI-like"/>
    <property type="match status" value="1"/>
</dbReference>
<dbReference type="Proteomes" id="UP001602119">
    <property type="component" value="Unassembled WGS sequence"/>
</dbReference>
<protein>
    <submittedName>
        <fullName evidence="10">Amino acid ABC transporter permease</fullName>
    </submittedName>
</protein>
<dbReference type="EMBL" id="JBIAXI010000019">
    <property type="protein sequence ID" value="MFF4776787.1"/>
    <property type="molecule type" value="Genomic_DNA"/>
</dbReference>
<keyword evidence="7 8" id="KW-0472">Membrane</keyword>
<gene>
    <name evidence="10" type="ORF">ACFY05_28390</name>
</gene>
<evidence type="ECO:0000256" key="1">
    <source>
        <dbReference type="ARBA" id="ARBA00004651"/>
    </source>
</evidence>
<dbReference type="InterPro" id="IPR035906">
    <property type="entry name" value="MetI-like_sf"/>
</dbReference>
<evidence type="ECO:0000256" key="5">
    <source>
        <dbReference type="ARBA" id="ARBA00022970"/>
    </source>
</evidence>
<dbReference type="CDD" id="cd06261">
    <property type="entry name" value="TM_PBP2"/>
    <property type="match status" value="1"/>
</dbReference>
<comment type="caution">
    <text evidence="10">The sequence shown here is derived from an EMBL/GenBank/DDBJ whole genome shotgun (WGS) entry which is preliminary data.</text>
</comment>
<dbReference type="RefSeq" id="WP_066950743.1">
    <property type="nucleotide sequence ID" value="NZ_BBYK01000084.1"/>
</dbReference>
<feature type="domain" description="ABC transmembrane type-1" evidence="9">
    <location>
        <begin position="23"/>
        <end position="228"/>
    </location>
</feature>